<feature type="compositionally biased region" description="Basic and acidic residues" evidence="5">
    <location>
        <begin position="510"/>
        <end position="581"/>
    </location>
</feature>
<evidence type="ECO:0000313" key="8">
    <source>
        <dbReference type="Proteomes" id="UP000221165"/>
    </source>
</evidence>
<feature type="region of interest" description="Disordered" evidence="5">
    <location>
        <begin position="218"/>
        <end position="331"/>
    </location>
</feature>
<evidence type="ECO:0000259" key="6">
    <source>
        <dbReference type="SMART" id="SM00709"/>
    </source>
</evidence>
<dbReference type="PANTHER" id="PTHR10876">
    <property type="entry name" value="ZINC FINGER PROTEIN ZPR1"/>
    <property type="match status" value="1"/>
</dbReference>
<dbReference type="GO" id="GO:0005634">
    <property type="term" value="C:nucleus"/>
    <property type="evidence" value="ECO:0007669"/>
    <property type="project" value="TreeGrafter"/>
</dbReference>
<dbReference type="GeneID" id="94425595"/>
<dbReference type="AlphaFoldDB" id="A0A2C6LA66"/>
<keyword evidence="4" id="KW-0862">Zinc</keyword>
<keyword evidence="3" id="KW-0863">Zinc-finger</keyword>
<dbReference type="Pfam" id="PF22794">
    <property type="entry name" value="jr-ZPR1"/>
    <property type="match status" value="2"/>
</dbReference>
<feature type="domain" description="Zinc finger ZPR1-type" evidence="6">
    <location>
        <begin position="58"/>
        <end position="217"/>
    </location>
</feature>
<comment type="similarity">
    <text evidence="1">Belongs to the ZPR1 family.</text>
</comment>
<evidence type="ECO:0000256" key="4">
    <source>
        <dbReference type="ARBA" id="ARBA00022833"/>
    </source>
</evidence>
<feature type="compositionally biased region" description="Basic and acidic residues" evidence="5">
    <location>
        <begin position="279"/>
        <end position="304"/>
    </location>
</feature>
<dbReference type="InterPro" id="IPR004457">
    <property type="entry name" value="Znf_ZPR1"/>
</dbReference>
<dbReference type="RefSeq" id="XP_067925637.1">
    <property type="nucleotide sequence ID" value="XM_068062384.1"/>
</dbReference>
<evidence type="ECO:0000256" key="2">
    <source>
        <dbReference type="ARBA" id="ARBA00022723"/>
    </source>
</evidence>
<gene>
    <name evidence="7" type="ORF">CSUI_002182</name>
</gene>
<feature type="domain" description="Zinc finger ZPR1-type" evidence="6">
    <location>
        <begin position="339"/>
        <end position="500"/>
    </location>
</feature>
<feature type="region of interest" description="Disordered" evidence="5">
    <location>
        <begin position="1"/>
        <end position="46"/>
    </location>
</feature>
<evidence type="ECO:0000256" key="5">
    <source>
        <dbReference type="SAM" id="MobiDB-lite"/>
    </source>
</evidence>
<dbReference type="Proteomes" id="UP000221165">
    <property type="component" value="Unassembled WGS sequence"/>
</dbReference>
<dbReference type="VEuPathDB" id="ToxoDB:CSUI_002182"/>
<organism evidence="7 8">
    <name type="scientific">Cystoisospora suis</name>
    <dbReference type="NCBI Taxonomy" id="483139"/>
    <lineage>
        <taxon>Eukaryota</taxon>
        <taxon>Sar</taxon>
        <taxon>Alveolata</taxon>
        <taxon>Apicomplexa</taxon>
        <taxon>Conoidasida</taxon>
        <taxon>Coccidia</taxon>
        <taxon>Eucoccidiorida</taxon>
        <taxon>Eimeriorina</taxon>
        <taxon>Sarcocystidae</taxon>
        <taxon>Cystoisospora</taxon>
    </lineage>
</organism>
<dbReference type="InterPro" id="IPR042452">
    <property type="entry name" value="ZPR1_Znf1/2"/>
</dbReference>
<dbReference type="PANTHER" id="PTHR10876:SF0">
    <property type="entry name" value="ZINC FINGER PROTEIN ZPR1"/>
    <property type="match status" value="1"/>
</dbReference>
<dbReference type="InterPro" id="IPR042451">
    <property type="entry name" value="ZPR1_A/B_dom"/>
</dbReference>
<dbReference type="OrthoDB" id="308464at2759"/>
<name>A0A2C6LA66_9APIC</name>
<dbReference type="Gene3D" id="2.20.25.420">
    <property type="entry name" value="ZPR1, zinc finger domain"/>
    <property type="match status" value="2"/>
</dbReference>
<sequence>MASSEKSSDSSSRDATANASQEGAGSQTDTSRGADEPGGQNKKEEEDELLQALTEIESMCPNCQKNGKTLLLLHKVPHFKEIILMSFSCPHCNYSNREVQSAASLAPQGIRLELHVEDVHDLSRQVVRSEHAAVIVKEVELEMPPRRERGELNTVEGILRTAVDALAIGQAARRAEAPEVAENVEKVIQKLTSFADGKGFPFTLIVDDPSGNSYIEALPSSLVGEKEDKKSKEGDDTGKEVKEGSSLIPQSDPRLHTRHYERTKEQLHEMGFYEAQQDDDTKREEEKEGADIPDSLRDTHKVWDLNKPLPEGDSAESATSAEGAAGKEEEEDYVLSLPVDCPNCGAAGTNNACEIDVPGFRKCWIFSFLCQSCGGRHSEIKPAGAFGIAGRRWLLKVESAEDMNRDVLKSDAATVSLPSLDFSMQGGGQGGEITTVEGLLGKLATSLDESAPFASGDSAPAESRTKLKEIVAKLKQLQEGQGLPFVLVIDDCADMSFIGRRRSNILAAKKKEDAGEGKPHVEEKETEYRDGEAREEIEEGKKRDEKTVTEEDVQKAKEGEILHEDKIDDQLRTETYKRTKEQDDELGLTDMKV</sequence>
<dbReference type="SMART" id="SM00709">
    <property type="entry name" value="Zpr1"/>
    <property type="match status" value="2"/>
</dbReference>
<reference evidence="7 8" key="1">
    <citation type="journal article" date="2017" name="Int. J. Parasitol.">
        <title>The genome of the protozoan parasite Cystoisospora suis and a reverse vaccinology approach to identify vaccine candidates.</title>
        <authorList>
            <person name="Palmieri N."/>
            <person name="Shrestha A."/>
            <person name="Ruttkowski B."/>
            <person name="Beck T."/>
            <person name="Vogl C."/>
            <person name="Tomley F."/>
            <person name="Blake D.P."/>
            <person name="Joachim A."/>
        </authorList>
    </citation>
    <scope>NUCLEOTIDE SEQUENCE [LARGE SCALE GENOMIC DNA]</scope>
    <source>
        <strain evidence="7 8">Wien I</strain>
    </source>
</reference>
<keyword evidence="8" id="KW-1185">Reference proteome</keyword>
<dbReference type="Pfam" id="PF03367">
    <property type="entry name" value="Zn_ribbon_ZPR1"/>
    <property type="match status" value="2"/>
</dbReference>
<dbReference type="GO" id="GO:0008270">
    <property type="term" value="F:zinc ion binding"/>
    <property type="evidence" value="ECO:0007669"/>
    <property type="project" value="UniProtKB-KW"/>
</dbReference>
<dbReference type="FunFam" id="2.20.25.420:FF:000001">
    <property type="entry name" value="Zinc finger protein ZPR1"/>
    <property type="match status" value="1"/>
</dbReference>
<feature type="compositionally biased region" description="Low complexity" evidence="5">
    <location>
        <begin position="311"/>
        <end position="324"/>
    </location>
</feature>
<evidence type="ECO:0000256" key="3">
    <source>
        <dbReference type="ARBA" id="ARBA00022771"/>
    </source>
</evidence>
<feature type="compositionally biased region" description="Basic and acidic residues" evidence="5">
    <location>
        <begin position="253"/>
        <end position="268"/>
    </location>
</feature>
<proteinExistence type="inferred from homology"/>
<dbReference type="NCBIfam" id="TIGR00310">
    <property type="entry name" value="ZPR1_znf"/>
    <property type="match status" value="2"/>
</dbReference>
<dbReference type="Gene3D" id="2.60.120.1040">
    <property type="entry name" value="ZPR1, A/B domain"/>
    <property type="match status" value="2"/>
</dbReference>
<feature type="compositionally biased region" description="Polar residues" evidence="5">
    <location>
        <begin position="21"/>
        <end position="31"/>
    </location>
</feature>
<dbReference type="InterPro" id="IPR040141">
    <property type="entry name" value="ZPR1"/>
</dbReference>
<feature type="compositionally biased region" description="Basic and acidic residues" evidence="5">
    <location>
        <begin position="224"/>
        <end position="243"/>
    </location>
</feature>
<comment type="caution">
    <text evidence="7">The sequence shown here is derived from an EMBL/GenBank/DDBJ whole genome shotgun (WGS) entry which is preliminary data.</text>
</comment>
<feature type="region of interest" description="Disordered" evidence="5">
    <location>
        <begin position="510"/>
        <end position="593"/>
    </location>
</feature>
<evidence type="ECO:0000256" key="1">
    <source>
        <dbReference type="ARBA" id="ARBA00008354"/>
    </source>
</evidence>
<dbReference type="InterPro" id="IPR056180">
    <property type="entry name" value="ZPR1_jr_dom"/>
</dbReference>
<evidence type="ECO:0000313" key="7">
    <source>
        <dbReference type="EMBL" id="PHJ23963.1"/>
    </source>
</evidence>
<accession>A0A2C6LA66</accession>
<feature type="compositionally biased region" description="Basic and acidic residues" evidence="5">
    <location>
        <begin position="1"/>
        <end position="12"/>
    </location>
</feature>
<protein>
    <submittedName>
        <fullName evidence="7">Zpr1 zinc finger domain-containing protein</fullName>
    </submittedName>
</protein>
<dbReference type="EMBL" id="MIGC01000913">
    <property type="protein sequence ID" value="PHJ23963.1"/>
    <property type="molecule type" value="Genomic_DNA"/>
</dbReference>
<keyword evidence="2" id="KW-0479">Metal-binding</keyword>